<comment type="catalytic activity">
    <reaction evidence="40">
        <text>coproporphyrin I(in) + ATP + H2O = coproporphyrin I(out) + ADP + phosphate + H(+)</text>
        <dbReference type="Rhea" id="RHEA:66768"/>
        <dbReference type="ChEBI" id="CHEBI:15377"/>
        <dbReference type="ChEBI" id="CHEBI:15378"/>
        <dbReference type="ChEBI" id="CHEBI:30616"/>
        <dbReference type="ChEBI" id="CHEBI:43474"/>
        <dbReference type="ChEBI" id="CHEBI:167478"/>
        <dbReference type="ChEBI" id="CHEBI:456216"/>
    </reaction>
    <physiologicalReaction direction="left-to-right" evidence="40">
        <dbReference type="Rhea" id="RHEA:66769"/>
    </physiologicalReaction>
</comment>
<evidence type="ECO:0000259" key="44">
    <source>
        <dbReference type="PROSITE" id="PS50929"/>
    </source>
</evidence>
<keyword evidence="22 42" id="KW-1133">Transmembrane helix</keyword>
<keyword evidence="24" id="KW-0496">Mitochondrion</keyword>
<feature type="transmembrane region" description="Helical" evidence="42">
    <location>
        <begin position="497"/>
        <end position="516"/>
    </location>
</feature>
<evidence type="ECO:0000256" key="28">
    <source>
        <dbReference type="ARBA" id="ARBA00024320"/>
    </source>
</evidence>
<comment type="catalytic activity">
    <reaction evidence="39">
        <text>coproporphyrin III(in) + ATP + H2O = coproporphyrin III(out) + ADP + phosphate + H(+)</text>
        <dbReference type="Rhea" id="RHEA:66664"/>
        <dbReference type="ChEBI" id="CHEBI:15377"/>
        <dbReference type="ChEBI" id="CHEBI:15378"/>
        <dbReference type="ChEBI" id="CHEBI:30616"/>
        <dbReference type="ChEBI" id="CHEBI:43474"/>
        <dbReference type="ChEBI" id="CHEBI:131725"/>
        <dbReference type="ChEBI" id="CHEBI:456216"/>
    </reaction>
    <physiologicalReaction direction="left-to-right" evidence="39">
        <dbReference type="Rhea" id="RHEA:66665"/>
    </physiologicalReaction>
</comment>
<evidence type="ECO:0000256" key="19">
    <source>
        <dbReference type="ARBA" id="ARBA00022824"/>
    </source>
</evidence>
<dbReference type="InterPro" id="IPR003439">
    <property type="entry name" value="ABC_transporter-like_ATP-bd"/>
</dbReference>
<dbReference type="CDD" id="cd03253">
    <property type="entry name" value="ABCC_ATM1_transporter"/>
    <property type="match status" value="1"/>
</dbReference>
<dbReference type="GO" id="GO:0016887">
    <property type="term" value="F:ATP hydrolysis activity"/>
    <property type="evidence" value="ECO:0007669"/>
    <property type="project" value="InterPro"/>
</dbReference>
<comment type="catalytic activity">
    <reaction evidence="34">
        <text>coproporphyrinogen III(in) + ATP + H2O = coproporphyrinogen III(out) + ADP + phosphate + H(+)</text>
        <dbReference type="Rhea" id="RHEA:66680"/>
        <dbReference type="ChEBI" id="CHEBI:15377"/>
        <dbReference type="ChEBI" id="CHEBI:15378"/>
        <dbReference type="ChEBI" id="CHEBI:30616"/>
        <dbReference type="ChEBI" id="CHEBI:43474"/>
        <dbReference type="ChEBI" id="CHEBI:57309"/>
        <dbReference type="ChEBI" id="CHEBI:456216"/>
    </reaction>
    <physiologicalReaction direction="left-to-right" evidence="34">
        <dbReference type="Rhea" id="RHEA:66681"/>
    </physiologicalReaction>
</comment>
<dbReference type="InterPro" id="IPR032410">
    <property type="entry name" value="ABCB6_N"/>
</dbReference>
<evidence type="ECO:0000256" key="8">
    <source>
        <dbReference type="ARBA" id="ARBA00004651"/>
    </source>
</evidence>
<keyword evidence="46" id="KW-1185">Reference proteome</keyword>
<accession>A0A0C9M180</accession>
<comment type="similarity">
    <text evidence="29">Belongs to the ABC transporter superfamily. ABCB family. Heavy Metal importer (TC 3.A.1.210) subfamily.</text>
</comment>
<dbReference type="FunFam" id="3.40.50.300:FF:000186">
    <property type="entry name" value="ATP-binding cassette sub-family B member 7, mitochondrial"/>
    <property type="match status" value="1"/>
</dbReference>
<dbReference type="Pfam" id="PF00005">
    <property type="entry name" value="ABC_tran"/>
    <property type="match status" value="1"/>
</dbReference>
<dbReference type="SUPFAM" id="SSF90123">
    <property type="entry name" value="ABC transporter transmembrane region"/>
    <property type="match status" value="1"/>
</dbReference>
<gene>
    <name evidence="45" type="ORF">MAM1_0017c01571</name>
</gene>
<evidence type="ECO:0000256" key="29">
    <source>
        <dbReference type="ARBA" id="ARBA00024363"/>
    </source>
</evidence>
<evidence type="ECO:0000256" key="15">
    <source>
        <dbReference type="ARBA" id="ARBA00022692"/>
    </source>
</evidence>
<evidence type="ECO:0000256" key="36">
    <source>
        <dbReference type="ARBA" id="ARBA00048309"/>
    </source>
</evidence>
<evidence type="ECO:0000256" key="40">
    <source>
        <dbReference type="ARBA" id="ARBA00049398"/>
    </source>
</evidence>
<evidence type="ECO:0000256" key="42">
    <source>
        <dbReference type="SAM" id="Phobius"/>
    </source>
</evidence>
<keyword evidence="14" id="KW-0964">Secreted</keyword>
<evidence type="ECO:0000256" key="21">
    <source>
        <dbReference type="ARBA" id="ARBA00022967"/>
    </source>
</evidence>
<comment type="subcellular location">
    <subcellularLocation>
        <location evidence="8">Cell membrane</location>
        <topology evidence="8">Multi-pass membrane protein</topology>
    </subcellularLocation>
    <subcellularLocation>
        <location evidence="1">Early endosome membrane</location>
    </subcellularLocation>
    <subcellularLocation>
        <location evidence="6">Endoplasmic reticulum membrane</location>
        <topology evidence="6">Multi-pass membrane protein</topology>
    </subcellularLocation>
    <subcellularLocation>
        <location evidence="3">Endosome membrane</location>
        <topology evidence="3">Multi-pass membrane protein</topology>
    </subcellularLocation>
    <subcellularLocation>
        <location evidence="2">Endosome</location>
        <location evidence="2">Multivesicular body membrane</location>
    </subcellularLocation>
    <subcellularLocation>
        <location evidence="9">Golgi apparatus membrane</location>
        <topology evidence="9">Multi-pass membrane protein</topology>
    </subcellularLocation>
    <subcellularLocation>
        <location evidence="5">Late endosome membrane</location>
    </subcellularLocation>
    <subcellularLocation>
        <location evidence="10">Lysosome membrane</location>
    </subcellularLocation>
    <subcellularLocation>
        <location evidence="28">Melanosome membrane</location>
    </subcellularLocation>
    <subcellularLocation>
        <location evidence="4">Mitochondrion outer membrane</location>
        <topology evidence="4">Multi-pass membrane protein</topology>
    </subcellularLocation>
    <subcellularLocation>
        <location evidence="7">Secreted</location>
        <location evidence="7">Extracellular exosome</location>
    </subcellularLocation>
</comment>
<evidence type="ECO:0000256" key="7">
    <source>
        <dbReference type="ARBA" id="ARBA00004550"/>
    </source>
</evidence>
<evidence type="ECO:0000256" key="23">
    <source>
        <dbReference type="ARBA" id="ARBA00023034"/>
    </source>
</evidence>
<evidence type="ECO:0000256" key="22">
    <source>
        <dbReference type="ARBA" id="ARBA00022989"/>
    </source>
</evidence>
<feature type="transmembrane region" description="Helical" evidence="42">
    <location>
        <begin position="264"/>
        <end position="284"/>
    </location>
</feature>
<evidence type="ECO:0000256" key="37">
    <source>
        <dbReference type="ARBA" id="ARBA00048455"/>
    </source>
</evidence>
<dbReference type="PROSITE" id="PS50929">
    <property type="entry name" value="ABC_TM1F"/>
    <property type="match status" value="1"/>
</dbReference>
<evidence type="ECO:0000313" key="45">
    <source>
        <dbReference type="EMBL" id="GAN02131.1"/>
    </source>
</evidence>
<keyword evidence="23" id="KW-0333">Golgi apparatus</keyword>
<evidence type="ECO:0000256" key="24">
    <source>
        <dbReference type="ARBA" id="ARBA00023128"/>
    </source>
</evidence>
<evidence type="ECO:0000256" key="18">
    <source>
        <dbReference type="ARBA" id="ARBA00022787"/>
    </source>
</evidence>
<keyword evidence="26" id="KW-1015">Disulfide bond</keyword>
<dbReference type="InterPro" id="IPR011527">
    <property type="entry name" value="ABC1_TM_dom"/>
</dbReference>
<keyword evidence="20" id="KW-0067">ATP-binding</keyword>
<keyword evidence="17" id="KW-0967">Endosome</keyword>
<dbReference type="EMBL" id="DF836306">
    <property type="protein sequence ID" value="GAN02131.1"/>
    <property type="molecule type" value="Genomic_DNA"/>
</dbReference>
<evidence type="ECO:0000256" key="32">
    <source>
        <dbReference type="ARBA" id="ARBA00031413"/>
    </source>
</evidence>
<proteinExistence type="inferred from homology"/>
<feature type="compositionally biased region" description="Low complexity" evidence="41">
    <location>
        <begin position="996"/>
        <end position="1008"/>
    </location>
</feature>
<reference evidence="45" key="1">
    <citation type="submission" date="2014-09" db="EMBL/GenBank/DDBJ databases">
        <title>Draft genome sequence of an oleaginous Mucoromycotina fungus Mucor ambiguus NBRC6742.</title>
        <authorList>
            <person name="Takeda I."/>
            <person name="Yamane N."/>
            <person name="Morita T."/>
            <person name="Tamano K."/>
            <person name="Machida M."/>
            <person name="Baker S."/>
            <person name="Koike H."/>
        </authorList>
    </citation>
    <scope>NUCLEOTIDE SEQUENCE</scope>
    <source>
        <strain evidence="45">NBRC 6742</strain>
    </source>
</reference>
<dbReference type="EC" id="7.6.2.5" evidence="30"/>
<dbReference type="GO" id="GO:0005886">
    <property type="term" value="C:plasma membrane"/>
    <property type="evidence" value="ECO:0007669"/>
    <property type="project" value="UniProtKB-SubCell"/>
</dbReference>
<evidence type="ECO:0000256" key="27">
    <source>
        <dbReference type="ARBA" id="ARBA00023228"/>
    </source>
</evidence>
<evidence type="ECO:0000313" key="46">
    <source>
        <dbReference type="Proteomes" id="UP000053815"/>
    </source>
</evidence>
<feature type="transmembrane region" description="Helical" evidence="42">
    <location>
        <begin position="20"/>
        <end position="43"/>
    </location>
</feature>
<evidence type="ECO:0000256" key="6">
    <source>
        <dbReference type="ARBA" id="ARBA00004477"/>
    </source>
</evidence>
<feature type="transmembrane region" description="Helical" evidence="42">
    <location>
        <begin position="411"/>
        <end position="430"/>
    </location>
</feature>
<evidence type="ECO:0000256" key="11">
    <source>
        <dbReference type="ARBA" id="ARBA00011738"/>
    </source>
</evidence>
<dbReference type="GO" id="GO:0015439">
    <property type="term" value="F:ABC-type heme transporter activity"/>
    <property type="evidence" value="ECO:0007669"/>
    <property type="project" value="UniProtKB-EC"/>
</dbReference>
<feature type="domain" description="ABC transporter" evidence="43">
    <location>
        <begin position="588"/>
        <end position="822"/>
    </location>
</feature>
<dbReference type="PANTHER" id="PTHR24221:SF654">
    <property type="entry name" value="ATP-BINDING CASSETTE SUB-FAMILY B MEMBER 6"/>
    <property type="match status" value="1"/>
</dbReference>
<evidence type="ECO:0000256" key="34">
    <source>
        <dbReference type="ARBA" id="ARBA00047753"/>
    </source>
</evidence>
<evidence type="ECO:0000259" key="43">
    <source>
        <dbReference type="PROSITE" id="PS50893"/>
    </source>
</evidence>
<dbReference type="GO" id="GO:0005524">
    <property type="term" value="F:ATP binding"/>
    <property type="evidence" value="ECO:0007669"/>
    <property type="project" value="UniProtKB-KW"/>
</dbReference>
<keyword evidence="13" id="KW-1003">Cell membrane</keyword>
<evidence type="ECO:0000256" key="39">
    <source>
        <dbReference type="ARBA" id="ARBA00048636"/>
    </source>
</evidence>
<keyword evidence="16" id="KW-0547">Nucleotide-binding</keyword>
<evidence type="ECO:0000256" key="9">
    <source>
        <dbReference type="ARBA" id="ARBA00004653"/>
    </source>
</evidence>
<evidence type="ECO:0000256" key="14">
    <source>
        <dbReference type="ARBA" id="ARBA00022525"/>
    </source>
</evidence>
<dbReference type="InterPro" id="IPR003593">
    <property type="entry name" value="AAA+_ATPase"/>
</dbReference>
<evidence type="ECO:0000256" key="31">
    <source>
        <dbReference type="ARBA" id="ARBA00024439"/>
    </source>
</evidence>
<evidence type="ECO:0000256" key="16">
    <source>
        <dbReference type="ARBA" id="ARBA00022741"/>
    </source>
</evidence>
<dbReference type="InterPro" id="IPR017871">
    <property type="entry name" value="ABC_transporter-like_CS"/>
</dbReference>
<protein>
    <recommendedName>
        <fullName evidence="31">ATP-binding cassette sub-family B member 6</fullName>
        <ecNumber evidence="30">7.6.2.5</ecNumber>
    </recommendedName>
    <alternativeName>
        <fullName evidence="32">ABC-type heme transporter ABCB6</fullName>
    </alternativeName>
</protein>
<comment type="catalytic activity">
    <reaction evidence="38">
        <text>uroporphyrin III(in) + ATP + H2O = uroporphyrin III(out) + ADP + phosphate + H(+)</text>
        <dbReference type="Rhea" id="RHEA:66776"/>
        <dbReference type="ChEBI" id="CHEBI:15377"/>
        <dbReference type="ChEBI" id="CHEBI:15378"/>
        <dbReference type="ChEBI" id="CHEBI:30616"/>
        <dbReference type="ChEBI" id="CHEBI:43474"/>
        <dbReference type="ChEBI" id="CHEBI:167479"/>
        <dbReference type="ChEBI" id="CHEBI:456216"/>
    </reaction>
    <physiologicalReaction direction="left-to-right" evidence="38">
        <dbReference type="Rhea" id="RHEA:66777"/>
    </physiologicalReaction>
</comment>
<feature type="domain" description="ABC transmembrane type-1" evidence="44">
    <location>
        <begin position="269"/>
        <end position="554"/>
    </location>
</feature>
<evidence type="ECO:0000256" key="25">
    <source>
        <dbReference type="ARBA" id="ARBA00023136"/>
    </source>
</evidence>
<feature type="transmembrane region" description="Helical" evidence="42">
    <location>
        <begin position="136"/>
        <end position="162"/>
    </location>
</feature>
<dbReference type="STRING" id="91626.A0A0C9M180"/>
<feature type="compositionally biased region" description="Basic and acidic residues" evidence="41">
    <location>
        <begin position="904"/>
        <end position="946"/>
    </location>
</feature>
<dbReference type="GO" id="GO:0005789">
    <property type="term" value="C:endoplasmic reticulum membrane"/>
    <property type="evidence" value="ECO:0007669"/>
    <property type="project" value="UniProtKB-SubCell"/>
</dbReference>
<evidence type="ECO:0000256" key="12">
    <source>
        <dbReference type="ARBA" id="ARBA00022448"/>
    </source>
</evidence>
<evidence type="ECO:0000256" key="33">
    <source>
        <dbReference type="ARBA" id="ARBA00047649"/>
    </source>
</evidence>
<comment type="catalytic activity">
    <reaction evidence="36">
        <text>protoporphyrin IX(in) + ATP + H2O = protoporphyrin IX(out) + ADP + phosphate + H(+)</text>
        <dbReference type="Rhea" id="RHEA:61336"/>
        <dbReference type="ChEBI" id="CHEBI:15377"/>
        <dbReference type="ChEBI" id="CHEBI:15378"/>
        <dbReference type="ChEBI" id="CHEBI:30616"/>
        <dbReference type="ChEBI" id="CHEBI:43474"/>
        <dbReference type="ChEBI" id="CHEBI:57306"/>
        <dbReference type="ChEBI" id="CHEBI:456216"/>
    </reaction>
    <physiologicalReaction direction="left-to-right" evidence="36">
        <dbReference type="Rhea" id="RHEA:61337"/>
    </physiologicalReaction>
</comment>
<dbReference type="InterPro" id="IPR027417">
    <property type="entry name" value="P-loop_NTPase"/>
</dbReference>
<dbReference type="PROSITE" id="PS00211">
    <property type="entry name" value="ABC_TRANSPORTER_1"/>
    <property type="match status" value="1"/>
</dbReference>
<sequence length="1022" mass="115304">MSAAVFREGFYSFPPYINGFSYTTPFFFTPTCLLTFVSVIGLCRYLHTRQVTWQDISSPLVSPDRRLSPLSKLIVYMCCLITMSYLLDTAVVVAQVFLQGDLSTILVYYIGVSWLAWAVSLLCLMDESHKFSKWYWLQYTFFALATLGETIIAWLWAVGIYKPRPGTIFTTYDYIFLGIFVGRYFMEVSIFVLSFIQLMSTRRHIQNSETSPLLANRANYGATTNTSNEVITTAKDENRSGYHDFWNKLRKVMPYIWPHNDRKLQNLVVICFLLMLLGLTINVYTPLQIGKVVDQFNREPQTFAWAAVCAYVAFKFLQGGSGLIQAMQNWLWIPIGQFTTREISVKLFAHLHSLSLHYHINRKTGEVLRIVDRGTNSIVQLLSQIVFQIFPALANILIAVVVFSVQFSLPFGIIVFVTMSLYLYTTITLTEWRNSFRRRMNELDNFARTKAVDSLLNFETVKYYNAEGFEVRRYDNAIVEYQKADYKNSVSLNVLNLAQNAVITGGLLAGSLLFAYEVSLGKLTPGDFVSFNVYMMQLYTPLHFFGTYYRMIQQNFIDMEKMFDLFDVEETVKDAEGAGSLTVTEGHVKFDNVCFAYDNRQTALNGVSFDIPKGATVALVGPSGGGKSTILRLLFRFYDPNSGHIYIDGQDISQVKQSSLRQNIGVVPQDTVLFNDTIMYNIRYGRNDASDEDVYRAAKAAQIHDKILTFPDGYDTKVGERGLRLSGGEKQRVAIARTILKNPPVILLDEATSALDTTTERYIQEALSDMTKDRTTLVIAHRLSTIVNSDLILVIKDGKVVESGSHEALIQGAMSGQNEGIYYEMWQKQLDDHHDLSQTASGAITPKLLEEIGTSAFVQEPVKVTLTESSKEPAADKTEEAVKEREILQEVGSSTTSTQEDDLKESPVEAKDAESKDVESKAVETNDTRSDALESSTEQKKQELKIDTTTPTTFTTTEEDDTAESSSSSSDNKIIKDRDISMTPVQEQQPEDQKTSSPTNKSASQSSSKSRRNKKKKRKSKK</sequence>
<feature type="region of interest" description="Disordered" evidence="41">
    <location>
        <begin position="868"/>
        <end position="1022"/>
    </location>
</feature>
<dbReference type="GO" id="GO:0005576">
    <property type="term" value="C:extracellular region"/>
    <property type="evidence" value="ECO:0007669"/>
    <property type="project" value="UniProtKB-SubCell"/>
</dbReference>
<evidence type="ECO:0000256" key="5">
    <source>
        <dbReference type="ARBA" id="ARBA00004414"/>
    </source>
</evidence>
<dbReference type="GO" id="GO:0005774">
    <property type="term" value="C:vacuolar membrane"/>
    <property type="evidence" value="ECO:0007669"/>
    <property type="project" value="TreeGrafter"/>
</dbReference>
<evidence type="ECO:0000256" key="35">
    <source>
        <dbReference type="ARBA" id="ARBA00047789"/>
    </source>
</evidence>
<dbReference type="SMART" id="SM00382">
    <property type="entry name" value="AAA"/>
    <property type="match status" value="1"/>
</dbReference>
<evidence type="ECO:0000256" key="20">
    <source>
        <dbReference type="ARBA" id="ARBA00022840"/>
    </source>
</evidence>
<evidence type="ECO:0000256" key="30">
    <source>
        <dbReference type="ARBA" id="ARBA00024385"/>
    </source>
</evidence>
<dbReference type="CDD" id="cd18581">
    <property type="entry name" value="ABC_6TM_ABCB6"/>
    <property type="match status" value="1"/>
</dbReference>
<dbReference type="AlphaFoldDB" id="A0A0C9M180"/>
<dbReference type="InterPro" id="IPR036640">
    <property type="entry name" value="ABC1_TM_sf"/>
</dbReference>
<dbReference type="Gene3D" id="3.40.50.300">
    <property type="entry name" value="P-loop containing nucleotide triphosphate hydrolases"/>
    <property type="match status" value="1"/>
</dbReference>
<dbReference type="PANTHER" id="PTHR24221">
    <property type="entry name" value="ATP-BINDING CASSETTE SUB-FAMILY B"/>
    <property type="match status" value="1"/>
</dbReference>
<comment type="subunit">
    <text evidence="11">Homodimer.</text>
</comment>
<dbReference type="Pfam" id="PF16185">
    <property type="entry name" value="MTABC_N"/>
    <property type="match status" value="1"/>
</dbReference>
<dbReference type="PROSITE" id="PS50893">
    <property type="entry name" value="ABC_TRANSPORTER_2"/>
    <property type="match status" value="1"/>
</dbReference>
<dbReference type="Proteomes" id="UP000053815">
    <property type="component" value="Unassembled WGS sequence"/>
</dbReference>
<feature type="transmembrane region" description="Helical" evidence="42">
    <location>
        <begin position="385"/>
        <end position="405"/>
    </location>
</feature>
<dbReference type="GO" id="GO:0032585">
    <property type="term" value="C:multivesicular body membrane"/>
    <property type="evidence" value="ECO:0007669"/>
    <property type="project" value="UniProtKB-SubCell"/>
</dbReference>
<feature type="transmembrane region" description="Helical" evidence="42">
    <location>
        <begin position="528"/>
        <end position="549"/>
    </location>
</feature>
<dbReference type="GO" id="GO:0020037">
    <property type="term" value="F:heme binding"/>
    <property type="evidence" value="ECO:0007669"/>
    <property type="project" value="TreeGrafter"/>
</dbReference>
<dbReference type="Pfam" id="PF00664">
    <property type="entry name" value="ABC_membrane"/>
    <property type="match status" value="1"/>
</dbReference>
<feature type="compositionally biased region" description="Basic residues" evidence="41">
    <location>
        <begin position="1009"/>
        <end position="1022"/>
    </location>
</feature>
<evidence type="ECO:0000256" key="26">
    <source>
        <dbReference type="ARBA" id="ARBA00023157"/>
    </source>
</evidence>
<evidence type="ECO:0000256" key="2">
    <source>
        <dbReference type="ARBA" id="ARBA00004333"/>
    </source>
</evidence>
<dbReference type="GO" id="GO:0005741">
    <property type="term" value="C:mitochondrial outer membrane"/>
    <property type="evidence" value="ECO:0007669"/>
    <property type="project" value="UniProtKB-SubCell"/>
</dbReference>
<keyword evidence="18" id="KW-1000">Mitochondrion outer membrane</keyword>
<feature type="transmembrane region" description="Helical" evidence="42">
    <location>
        <begin position="304"/>
        <end position="324"/>
    </location>
</feature>
<evidence type="ECO:0000256" key="17">
    <source>
        <dbReference type="ARBA" id="ARBA00022753"/>
    </source>
</evidence>
<dbReference type="GO" id="GO:0000139">
    <property type="term" value="C:Golgi membrane"/>
    <property type="evidence" value="ECO:0007669"/>
    <property type="project" value="UniProtKB-SubCell"/>
</dbReference>
<feature type="transmembrane region" description="Helical" evidence="42">
    <location>
        <begin position="104"/>
        <end position="124"/>
    </location>
</feature>
<keyword evidence="27" id="KW-0458">Lysosome</keyword>
<keyword evidence="19" id="KW-0256">Endoplasmic reticulum</keyword>
<feature type="transmembrane region" description="Helical" evidence="42">
    <location>
        <begin position="174"/>
        <end position="196"/>
    </location>
</feature>
<evidence type="ECO:0000256" key="10">
    <source>
        <dbReference type="ARBA" id="ARBA00004656"/>
    </source>
</evidence>
<dbReference type="OrthoDB" id="6500128at2759"/>
<keyword evidence="25 42" id="KW-0472">Membrane</keyword>
<keyword evidence="15 42" id="KW-0812">Transmembrane</keyword>
<feature type="compositionally biased region" description="Basic and acidic residues" evidence="41">
    <location>
        <begin position="869"/>
        <end position="888"/>
    </location>
</feature>
<dbReference type="InterPro" id="IPR039421">
    <property type="entry name" value="Type_1_exporter"/>
</dbReference>
<evidence type="ECO:0000256" key="4">
    <source>
        <dbReference type="ARBA" id="ARBA00004374"/>
    </source>
</evidence>
<name>A0A0C9M180_9FUNG</name>
<comment type="catalytic activity">
    <reaction evidence="33">
        <text>heme b(in) + ATP + H2O = heme b(out) + ADP + phosphate + H(+)</text>
        <dbReference type="Rhea" id="RHEA:19261"/>
        <dbReference type="ChEBI" id="CHEBI:15377"/>
        <dbReference type="ChEBI" id="CHEBI:15378"/>
        <dbReference type="ChEBI" id="CHEBI:30616"/>
        <dbReference type="ChEBI" id="CHEBI:43474"/>
        <dbReference type="ChEBI" id="CHEBI:60344"/>
        <dbReference type="ChEBI" id="CHEBI:456216"/>
        <dbReference type="EC" id="7.6.2.5"/>
    </reaction>
    <physiologicalReaction direction="left-to-right" evidence="33">
        <dbReference type="Rhea" id="RHEA:19262"/>
    </physiologicalReaction>
</comment>
<evidence type="ECO:0000256" key="3">
    <source>
        <dbReference type="ARBA" id="ARBA00004337"/>
    </source>
</evidence>
<keyword evidence="21" id="KW-1278">Translocase</keyword>
<keyword evidence="12" id="KW-0813">Transport</keyword>
<dbReference type="SUPFAM" id="SSF52540">
    <property type="entry name" value="P-loop containing nucleoside triphosphate hydrolases"/>
    <property type="match status" value="1"/>
</dbReference>
<comment type="catalytic activity">
    <reaction evidence="35">
        <text>uroporphyrin I(in) + ATP + H2O = uroporphyrin I(out) + ADP + phosphate + H(+)</text>
        <dbReference type="Rhea" id="RHEA:66772"/>
        <dbReference type="ChEBI" id="CHEBI:15377"/>
        <dbReference type="ChEBI" id="CHEBI:15378"/>
        <dbReference type="ChEBI" id="CHEBI:30616"/>
        <dbReference type="ChEBI" id="CHEBI:43474"/>
        <dbReference type="ChEBI" id="CHEBI:167480"/>
        <dbReference type="ChEBI" id="CHEBI:456216"/>
    </reaction>
    <physiologicalReaction direction="left-to-right" evidence="35">
        <dbReference type="Rhea" id="RHEA:66773"/>
    </physiologicalReaction>
</comment>
<evidence type="ECO:0000256" key="13">
    <source>
        <dbReference type="ARBA" id="ARBA00022475"/>
    </source>
</evidence>
<dbReference type="GO" id="GO:0031901">
    <property type="term" value="C:early endosome membrane"/>
    <property type="evidence" value="ECO:0007669"/>
    <property type="project" value="UniProtKB-SubCell"/>
</dbReference>
<dbReference type="Gene3D" id="1.20.1560.10">
    <property type="entry name" value="ABC transporter type 1, transmembrane domain"/>
    <property type="match status" value="1"/>
</dbReference>
<evidence type="ECO:0000256" key="41">
    <source>
        <dbReference type="SAM" id="MobiDB-lite"/>
    </source>
</evidence>
<organism evidence="45">
    <name type="scientific">Mucor ambiguus</name>
    <dbReference type="NCBI Taxonomy" id="91626"/>
    <lineage>
        <taxon>Eukaryota</taxon>
        <taxon>Fungi</taxon>
        <taxon>Fungi incertae sedis</taxon>
        <taxon>Mucoromycota</taxon>
        <taxon>Mucoromycotina</taxon>
        <taxon>Mucoromycetes</taxon>
        <taxon>Mucorales</taxon>
        <taxon>Mucorineae</taxon>
        <taxon>Mucoraceae</taxon>
        <taxon>Mucor</taxon>
    </lineage>
</organism>
<evidence type="ECO:0000256" key="38">
    <source>
        <dbReference type="ARBA" id="ARBA00048510"/>
    </source>
</evidence>
<feature type="transmembrane region" description="Helical" evidence="42">
    <location>
        <begin position="73"/>
        <end position="98"/>
    </location>
</feature>
<comment type="catalytic activity">
    <reaction evidence="37">
        <text>pheophorbide a(in) + ATP + H2O = pheophorbide a(out) + ADP + phosphate + H(+)</text>
        <dbReference type="Rhea" id="RHEA:61360"/>
        <dbReference type="ChEBI" id="CHEBI:15377"/>
        <dbReference type="ChEBI" id="CHEBI:15378"/>
        <dbReference type="ChEBI" id="CHEBI:30616"/>
        <dbReference type="ChEBI" id="CHEBI:43474"/>
        <dbReference type="ChEBI" id="CHEBI:58687"/>
        <dbReference type="ChEBI" id="CHEBI:456216"/>
    </reaction>
    <physiologicalReaction direction="left-to-right" evidence="37">
        <dbReference type="Rhea" id="RHEA:61361"/>
    </physiologicalReaction>
</comment>
<evidence type="ECO:0000256" key="1">
    <source>
        <dbReference type="ARBA" id="ARBA00004146"/>
    </source>
</evidence>
<feature type="compositionally biased region" description="Low complexity" evidence="41">
    <location>
        <begin position="947"/>
        <end position="956"/>
    </location>
</feature>